<feature type="domain" description="Rieske" evidence="5">
    <location>
        <begin position="4"/>
        <end position="101"/>
    </location>
</feature>
<accession>A0ABV6PWH1</accession>
<keyword evidence="3" id="KW-0408">Iron</keyword>
<dbReference type="Pfam" id="PF00355">
    <property type="entry name" value="Rieske"/>
    <property type="match status" value="1"/>
</dbReference>
<name>A0ABV6PWH1_9BURK</name>
<proteinExistence type="predicted"/>
<keyword evidence="4" id="KW-0411">Iron-sulfur</keyword>
<dbReference type="PANTHER" id="PTHR21496">
    <property type="entry name" value="FERREDOXIN-RELATED"/>
    <property type="match status" value="1"/>
</dbReference>
<organism evidence="6 7">
    <name type="scientific">Ottowia pentelensis</name>
    <dbReference type="NCBI Taxonomy" id="511108"/>
    <lineage>
        <taxon>Bacteria</taxon>
        <taxon>Pseudomonadati</taxon>
        <taxon>Pseudomonadota</taxon>
        <taxon>Betaproteobacteria</taxon>
        <taxon>Burkholderiales</taxon>
        <taxon>Comamonadaceae</taxon>
        <taxon>Ottowia</taxon>
    </lineage>
</organism>
<evidence type="ECO:0000259" key="5">
    <source>
        <dbReference type="PROSITE" id="PS51296"/>
    </source>
</evidence>
<dbReference type="SUPFAM" id="SSF50022">
    <property type="entry name" value="ISP domain"/>
    <property type="match status" value="1"/>
</dbReference>
<evidence type="ECO:0000256" key="3">
    <source>
        <dbReference type="ARBA" id="ARBA00023004"/>
    </source>
</evidence>
<dbReference type="InterPro" id="IPR036922">
    <property type="entry name" value="Rieske_2Fe-2S_sf"/>
</dbReference>
<evidence type="ECO:0000256" key="4">
    <source>
        <dbReference type="ARBA" id="ARBA00023014"/>
    </source>
</evidence>
<dbReference type="PANTHER" id="PTHR21496:SF23">
    <property type="entry name" value="3-PHENYLPROPIONATE_CINNAMIC ACID DIOXYGENASE FERREDOXIN SUBUNIT"/>
    <property type="match status" value="1"/>
</dbReference>
<dbReference type="RefSeq" id="WP_377484780.1">
    <property type="nucleotide sequence ID" value="NZ_JBHLTN010000039.1"/>
</dbReference>
<keyword evidence="1" id="KW-0001">2Fe-2S</keyword>
<dbReference type="InterPro" id="IPR017941">
    <property type="entry name" value="Rieske_2Fe-2S"/>
</dbReference>
<sequence length="128" mass="13622">MTEWTAICFVHDIPALGARRVRRARGLDVAIFRNGAGELFALLDRCPHQGGPLSQGLVFGRSVACPLHGWTIELADGQAAAPDTGCTPRFALKVDAGIVYLSTQELASHALDLPAPVAGPCRRRHALA</sequence>
<comment type="caution">
    <text evidence="6">The sequence shown here is derived from an EMBL/GenBank/DDBJ whole genome shotgun (WGS) entry which is preliminary data.</text>
</comment>
<dbReference type="EMBL" id="JBHLTN010000039">
    <property type="protein sequence ID" value="MFC0594200.1"/>
    <property type="molecule type" value="Genomic_DNA"/>
</dbReference>
<dbReference type="Gene3D" id="2.102.10.10">
    <property type="entry name" value="Rieske [2Fe-2S] iron-sulphur domain"/>
    <property type="match status" value="1"/>
</dbReference>
<evidence type="ECO:0000256" key="1">
    <source>
        <dbReference type="ARBA" id="ARBA00022714"/>
    </source>
</evidence>
<gene>
    <name evidence="6" type="ORF">ACFFGG_16750</name>
</gene>
<reference evidence="6 7" key="1">
    <citation type="submission" date="2024-09" db="EMBL/GenBank/DDBJ databases">
        <authorList>
            <person name="Sun Q."/>
            <person name="Mori K."/>
        </authorList>
    </citation>
    <scope>NUCLEOTIDE SEQUENCE [LARGE SCALE GENOMIC DNA]</scope>
    <source>
        <strain evidence="6 7">NCAIM B.02336</strain>
    </source>
</reference>
<keyword evidence="7" id="KW-1185">Reference proteome</keyword>
<protein>
    <submittedName>
        <fullName evidence="6">Rieske 2Fe-2S domain-containing protein</fullName>
    </submittedName>
</protein>
<keyword evidence="2" id="KW-0479">Metal-binding</keyword>
<evidence type="ECO:0000313" key="6">
    <source>
        <dbReference type="EMBL" id="MFC0594200.1"/>
    </source>
</evidence>
<evidence type="ECO:0000313" key="7">
    <source>
        <dbReference type="Proteomes" id="UP001589834"/>
    </source>
</evidence>
<dbReference type="Proteomes" id="UP001589834">
    <property type="component" value="Unassembled WGS sequence"/>
</dbReference>
<evidence type="ECO:0000256" key="2">
    <source>
        <dbReference type="ARBA" id="ARBA00022723"/>
    </source>
</evidence>
<dbReference type="PROSITE" id="PS51296">
    <property type="entry name" value="RIESKE"/>
    <property type="match status" value="1"/>
</dbReference>